<organism evidence="2 3">
    <name type="scientific">Caulobacter vibrioides</name>
    <name type="common">Caulobacter crescentus</name>
    <dbReference type="NCBI Taxonomy" id="155892"/>
    <lineage>
        <taxon>Bacteria</taxon>
        <taxon>Pseudomonadati</taxon>
        <taxon>Pseudomonadota</taxon>
        <taxon>Alphaproteobacteria</taxon>
        <taxon>Caulobacterales</taxon>
        <taxon>Caulobacteraceae</taxon>
        <taxon>Caulobacter</taxon>
    </lineage>
</organism>
<dbReference type="GO" id="GO:0044781">
    <property type="term" value="P:bacterial-type flagellum organization"/>
    <property type="evidence" value="ECO:0007669"/>
    <property type="project" value="InterPro"/>
</dbReference>
<reference evidence="2 3" key="1">
    <citation type="submission" date="2017-03" db="EMBL/GenBank/DDBJ databases">
        <title>Lifting the veil on microbial sulfur biogeochemistry in mining wastewaters.</title>
        <authorList>
            <person name="Kantor R.S."/>
            <person name="Colenbrander Nelson T."/>
            <person name="Marshall S."/>
            <person name="Bennett D."/>
            <person name="Apte S."/>
            <person name="Camacho D."/>
            <person name="Thomas B.C."/>
            <person name="Warren L.A."/>
            <person name="Banfield J.F."/>
        </authorList>
    </citation>
    <scope>NUCLEOTIDE SEQUENCE [LARGE SCALE GENOMIC DNA]</scope>
    <source>
        <strain evidence="2">32-67-7</strain>
    </source>
</reference>
<dbReference type="NCBIfam" id="NF009427">
    <property type="entry name" value="PRK12787.1-3"/>
    <property type="match status" value="1"/>
</dbReference>
<keyword evidence="2" id="KW-0966">Cell projection</keyword>
<feature type="compositionally biased region" description="Low complexity" evidence="1">
    <location>
        <begin position="1"/>
        <end position="15"/>
    </location>
</feature>
<protein>
    <submittedName>
        <fullName evidence="2">Flagellar assembly protein FliX</fullName>
    </submittedName>
</protein>
<comment type="caution">
    <text evidence="2">The sequence shown here is derived from an EMBL/GenBank/DDBJ whole genome shotgun (WGS) entry which is preliminary data.</text>
</comment>
<accession>A0A258D9K4</accession>
<gene>
    <name evidence="2" type="ORF">B7Z12_07035</name>
</gene>
<dbReference type="Proteomes" id="UP000215616">
    <property type="component" value="Unassembled WGS sequence"/>
</dbReference>
<proteinExistence type="predicted"/>
<sequence>MKVSSTGGVSATGASRAKPAGGSSGFSLPSVNAASGAASTASVGGLTGVGSVDALLALQAAGPVGGPLERRKRAVRRADNILDILGEVRIALIDGEISPGALDRLSRAIREQREATDDPRLEGVLNEIETRAAVELAKLQFRTS</sequence>
<keyword evidence="2" id="KW-0282">Flagellum</keyword>
<dbReference type="InterPro" id="IPR019704">
    <property type="entry name" value="Flagellar_assmbl_FliX_class2"/>
</dbReference>
<evidence type="ECO:0000313" key="2">
    <source>
        <dbReference type="EMBL" id="OYX04296.1"/>
    </source>
</evidence>
<name>A0A258D9K4_CAUVI</name>
<feature type="region of interest" description="Disordered" evidence="1">
    <location>
        <begin position="1"/>
        <end position="31"/>
    </location>
</feature>
<evidence type="ECO:0000313" key="3">
    <source>
        <dbReference type="Proteomes" id="UP000215616"/>
    </source>
</evidence>
<dbReference type="EMBL" id="NCDQ01000086">
    <property type="protein sequence ID" value="OYX04296.1"/>
    <property type="molecule type" value="Genomic_DNA"/>
</dbReference>
<dbReference type="Pfam" id="PF10768">
    <property type="entry name" value="FliX"/>
    <property type="match status" value="1"/>
</dbReference>
<evidence type="ECO:0000256" key="1">
    <source>
        <dbReference type="SAM" id="MobiDB-lite"/>
    </source>
</evidence>
<dbReference type="AlphaFoldDB" id="A0A258D9K4"/>
<keyword evidence="2" id="KW-0969">Cilium</keyword>